<dbReference type="PANTHER" id="PTHR46246">
    <property type="entry name" value="GUANOSINE-3',5'-BIS(DIPHOSPHATE) 3'-PYROPHOSPHOHYDROLASE MESH1"/>
    <property type="match status" value="1"/>
</dbReference>
<dbReference type="InterPro" id="IPR052194">
    <property type="entry name" value="MESH1"/>
</dbReference>
<name>A0A917ILG0_9MICC</name>
<protein>
    <submittedName>
        <fullName evidence="1">Phosphohydrolase</fullName>
    </submittedName>
</protein>
<comment type="caution">
    <text evidence="1">The sequence shown here is derived from an EMBL/GenBank/DDBJ whole genome shotgun (WGS) entry which is preliminary data.</text>
</comment>
<dbReference type="InterPro" id="IPR003607">
    <property type="entry name" value="HD/PDEase_dom"/>
</dbReference>
<dbReference type="PANTHER" id="PTHR46246:SF1">
    <property type="entry name" value="GUANOSINE-3',5'-BIS(DIPHOSPHATE) 3'-PYROPHOSPHOHYDROLASE MESH1"/>
    <property type="match status" value="1"/>
</dbReference>
<sequence length="150" mass="17173">MRSITVKLAKMIATEAHEGQRDKNDKPYIGHPGRVAKYAEALAEEKGINPVNAIAVAWLHDVLEDTQVTKKQLSHEFPREIVKAVEDLTHQQQETLEDYCARIKRNELALLVKKADIQDNTNPERMAGLDEETRLRLTDKYQRMSRLLAV</sequence>
<dbReference type="GO" id="GO:0008893">
    <property type="term" value="F:guanosine-3',5'-bis(diphosphate) 3'-diphosphatase activity"/>
    <property type="evidence" value="ECO:0007669"/>
    <property type="project" value="TreeGrafter"/>
</dbReference>
<reference evidence="1 2" key="1">
    <citation type="journal article" date="2014" name="Int. J. Syst. Evol. Microbiol.">
        <title>Complete genome sequence of Corynebacterium casei LMG S-19264T (=DSM 44701T), isolated from a smear-ripened cheese.</title>
        <authorList>
            <consortium name="US DOE Joint Genome Institute (JGI-PGF)"/>
            <person name="Walter F."/>
            <person name="Albersmeier A."/>
            <person name="Kalinowski J."/>
            <person name="Ruckert C."/>
        </authorList>
    </citation>
    <scope>NUCLEOTIDE SEQUENCE [LARGE SCALE GENOMIC DNA]</scope>
    <source>
        <strain evidence="1 2">CCM 8669</strain>
    </source>
</reference>
<evidence type="ECO:0000313" key="1">
    <source>
        <dbReference type="EMBL" id="GGH57960.1"/>
    </source>
</evidence>
<keyword evidence="2" id="KW-1185">Reference proteome</keyword>
<dbReference type="RefSeq" id="WP_188358631.1">
    <property type="nucleotide sequence ID" value="NZ_BMDC01000001.1"/>
</dbReference>
<accession>A0A917ILG0</accession>
<organism evidence="1 2">
    <name type="scientific">Rothia aerolata</name>
    <dbReference type="NCBI Taxonomy" id="1812262"/>
    <lineage>
        <taxon>Bacteria</taxon>
        <taxon>Bacillati</taxon>
        <taxon>Actinomycetota</taxon>
        <taxon>Actinomycetes</taxon>
        <taxon>Micrococcales</taxon>
        <taxon>Micrococcaceae</taxon>
        <taxon>Rothia</taxon>
    </lineage>
</organism>
<dbReference type="EMBL" id="BMDC01000001">
    <property type="protein sequence ID" value="GGH57960.1"/>
    <property type="molecule type" value="Genomic_DNA"/>
</dbReference>
<evidence type="ECO:0000313" key="2">
    <source>
        <dbReference type="Proteomes" id="UP000600171"/>
    </source>
</evidence>
<dbReference type="CDD" id="cd00077">
    <property type="entry name" value="HDc"/>
    <property type="match status" value="1"/>
</dbReference>
<dbReference type="Gene3D" id="1.10.3210.10">
    <property type="entry name" value="Hypothetical protein af1432"/>
    <property type="match status" value="1"/>
</dbReference>
<dbReference type="Pfam" id="PF13328">
    <property type="entry name" value="HD_4"/>
    <property type="match status" value="1"/>
</dbReference>
<dbReference type="Proteomes" id="UP000600171">
    <property type="component" value="Unassembled WGS sequence"/>
</dbReference>
<proteinExistence type="predicted"/>
<gene>
    <name evidence="1" type="ORF">GCM10007359_03640</name>
</gene>
<dbReference type="AlphaFoldDB" id="A0A917ILG0"/>
<dbReference type="SUPFAM" id="SSF109604">
    <property type="entry name" value="HD-domain/PDEase-like"/>
    <property type="match status" value="1"/>
</dbReference>